<evidence type="ECO:0000313" key="1">
    <source>
        <dbReference type="EMBL" id="ADE30066.1"/>
    </source>
</evidence>
<dbReference type="AlphaFoldDB" id="D5AXC7"/>
<dbReference type="PATRIC" id="fig|449216.3.peg.542"/>
<organism evidence="1 2">
    <name type="scientific">Rickettsia prowazekii (strain Rp22)</name>
    <dbReference type="NCBI Taxonomy" id="449216"/>
    <lineage>
        <taxon>Bacteria</taxon>
        <taxon>Pseudomonadati</taxon>
        <taxon>Pseudomonadota</taxon>
        <taxon>Alphaproteobacteria</taxon>
        <taxon>Rickettsiales</taxon>
        <taxon>Rickettsiaceae</taxon>
        <taxon>Rickettsieae</taxon>
        <taxon>Rickettsia</taxon>
        <taxon>typhus group</taxon>
    </lineage>
</organism>
<evidence type="ECO:0000313" key="2">
    <source>
        <dbReference type="Proteomes" id="UP000006931"/>
    </source>
</evidence>
<accession>D5AXC7</accession>
<gene>
    <name evidence="1" type="ORF">rpr22_0561</name>
</gene>
<dbReference type="KEGG" id="rpq:rpr22_0561"/>
<dbReference type="EMBL" id="CP001584">
    <property type="protein sequence ID" value="ADE30066.1"/>
    <property type="molecule type" value="Genomic_DNA"/>
</dbReference>
<proteinExistence type="predicted"/>
<sequence length="52" mass="6251">MSKNDEVSQVVLSDKVLKEQKLIENFVQIRDTEMMIREVFLEEFYIDNIIMV</sequence>
<protein>
    <submittedName>
        <fullName evidence="1">Uncharacterized protein</fullName>
    </submittedName>
</protein>
<reference evidence="1 2" key="1">
    <citation type="journal article" date="2010" name="Genome Res.">
        <title>Genomic, proteomic, and transcriptomic analysis of virulent and avirulent Rickettsia prowazekii reveals its adaptive mutation capabilities.</title>
        <authorList>
            <person name="Bechah Y."/>
            <person name="El Karkouri K."/>
            <person name="Mediannikov O."/>
            <person name="Leroy Q."/>
            <person name="Pelletier N."/>
            <person name="Robert C."/>
            <person name="Medigue C."/>
            <person name="Mege J.L."/>
            <person name="Raoult D."/>
        </authorList>
    </citation>
    <scope>NUCLEOTIDE SEQUENCE [LARGE SCALE GENOMIC DNA]</scope>
    <source>
        <strain evidence="1 2">Rp22</strain>
    </source>
</reference>
<name>D5AXC7_RICPP</name>
<dbReference type="HOGENOM" id="CLU_3084262_0_0_5"/>
<dbReference type="RefSeq" id="WP_004597820.1">
    <property type="nucleotide sequence ID" value="NC_017560.1"/>
</dbReference>
<dbReference type="GeneID" id="57569660"/>
<dbReference type="Proteomes" id="UP000006931">
    <property type="component" value="Chromosome"/>
</dbReference>